<feature type="region of interest" description="Disordered" evidence="1">
    <location>
        <begin position="115"/>
        <end position="140"/>
    </location>
</feature>
<name>A0A655A9N0_MYCTX</name>
<accession>A0A655A9N0</accession>
<organism evidence="2 3">
    <name type="scientific">Mycobacterium tuberculosis</name>
    <dbReference type="NCBI Taxonomy" id="1773"/>
    <lineage>
        <taxon>Bacteria</taxon>
        <taxon>Bacillati</taxon>
        <taxon>Actinomycetota</taxon>
        <taxon>Actinomycetes</taxon>
        <taxon>Mycobacteriales</taxon>
        <taxon>Mycobacteriaceae</taxon>
        <taxon>Mycobacterium</taxon>
        <taxon>Mycobacterium tuberculosis complex</taxon>
    </lineage>
</organism>
<evidence type="ECO:0000256" key="1">
    <source>
        <dbReference type="SAM" id="MobiDB-lite"/>
    </source>
</evidence>
<evidence type="ECO:0000313" key="2">
    <source>
        <dbReference type="EMBL" id="CKS28288.1"/>
    </source>
</evidence>
<dbReference type="EMBL" id="CNGE01000239">
    <property type="protein sequence ID" value="CKS28288.1"/>
    <property type="molecule type" value="Genomic_DNA"/>
</dbReference>
<dbReference type="AlphaFoldDB" id="A0A655A9N0"/>
<reference evidence="2 3" key="1">
    <citation type="submission" date="2015-03" db="EMBL/GenBank/DDBJ databases">
        <authorList>
            <consortium name="Pathogen Informatics"/>
        </authorList>
    </citation>
    <scope>NUCLEOTIDE SEQUENCE [LARGE SCALE GENOMIC DNA]</scope>
    <source>
        <strain evidence="2 3">Bir 172</strain>
    </source>
</reference>
<proteinExistence type="predicted"/>
<feature type="region of interest" description="Disordered" evidence="1">
    <location>
        <begin position="1"/>
        <end position="21"/>
    </location>
</feature>
<evidence type="ECO:0000313" key="3">
    <source>
        <dbReference type="Proteomes" id="UP000048948"/>
    </source>
</evidence>
<sequence length="210" mass="23543">MLGPIDAQQAGAKLHERHERGRRRVRCRPAAETLVGQHSLYIVKASDEPCCVPRGQLYRGYRTAVSQFRQHWGRLRRDRPVERERRNRGACHRTPLGSLSHATFCSSGYIDIPPTHRPGARSSNGNVTQPRSNRATSRAQRAHCRGNLFTDCQLTGLLNRPGFMHTSLASAGGRRRGRCIRLAVSERCETGSQQRTCAYNQGPFTVTVGR</sequence>
<protein>
    <submittedName>
        <fullName evidence="2">Uncharacterized protein</fullName>
    </submittedName>
</protein>
<feature type="compositionally biased region" description="Polar residues" evidence="1">
    <location>
        <begin position="121"/>
        <end position="139"/>
    </location>
</feature>
<gene>
    <name evidence="2" type="ORF">ERS027646_01584</name>
</gene>
<dbReference type="Proteomes" id="UP000048948">
    <property type="component" value="Unassembled WGS sequence"/>
</dbReference>